<protein>
    <submittedName>
        <fullName evidence="7">RNA polymerase sigma-70 factor (ECF subfamily)</fullName>
    </submittedName>
</protein>
<sequence length="187" mass="21243">MSLTPEGSPVVEAAAGIEHIDGLFSYALVLTRNRSEAEDLVQETYVRAIRAMGSLRIGSNVKGWLFTILRNIWFNQLRHRRTAKVVAMDGEENAVDFADTAKDPYAFYVSKMEHQQVREAIQRLPADFREVILLREFEELSYQEIATILDCPAGTVMSRLARARTKLRTLLSAAFKTSDFARKEVME</sequence>
<evidence type="ECO:0000256" key="3">
    <source>
        <dbReference type="ARBA" id="ARBA00023082"/>
    </source>
</evidence>
<dbReference type="NCBIfam" id="TIGR02937">
    <property type="entry name" value="sigma70-ECF"/>
    <property type="match status" value="1"/>
</dbReference>
<evidence type="ECO:0000313" key="8">
    <source>
        <dbReference type="Proteomes" id="UP000535182"/>
    </source>
</evidence>
<dbReference type="AlphaFoldDB" id="A0A9X0QG35"/>
<evidence type="ECO:0000256" key="1">
    <source>
        <dbReference type="ARBA" id="ARBA00010641"/>
    </source>
</evidence>
<evidence type="ECO:0000256" key="4">
    <source>
        <dbReference type="ARBA" id="ARBA00023163"/>
    </source>
</evidence>
<dbReference type="SUPFAM" id="SSF88659">
    <property type="entry name" value="Sigma3 and sigma4 domains of RNA polymerase sigma factors"/>
    <property type="match status" value="1"/>
</dbReference>
<comment type="similarity">
    <text evidence="1">Belongs to the sigma-70 factor family. ECF subfamily.</text>
</comment>
<feature type="domain" description="RNA polymerase sigma-70 region 2" evidence="5">
    <location>
        <begin position="19"/>
        <end position="81"/>
    </location>
</feature>
<dbReference type="Gene3D" id="1.10.10.10">
    <property type="entry name" value="Winged helix-like DNA-binding domain superfamily/Winged helix DNA-binding domain"/>
    <property type="match status" value="1"/>
</dbReference>
<keyword evidence="8" id="KW-1185">Reference proteome</keyword>
<accession>A0A9X0QG35</accession>
<dbReference type="SUPFAM" id="SSF88946">
    <property type="entry name" value="Sigma2 domain of RNA polymerase sigma factors"/>
    <property type="match status" value="1"/>
</dbReference>
<dbReference type="CDD" id="cd06171">
    <property type="entry name" value="Sigma70_r4"/>
    <property type="match status" value="1"/>
</dbReference>
<feature type="domain" description="RNA polymerase sigma factor 70 region 4 type 2" evidence="6">
    <location>
        <begin position="115"/>
        <end position="167"/>
    </location>
</feature>
<dbReference type="Proteomes" id="UP000535182">
    <property type="component" value="Unassembled WGS sequence"/>
</dbReference>
<evidence type="ECO:0000256" key="2">
    <source>
        <dbReference type="ARBA" id="ARBA00023015"/>
    </source>
</evidence>
<dbReference type="RefSeq" id="WP_183978556.1">
    <property type="nucleotide sequence ID" value="NZ_JACHEB010000007.1"/>
</dbReference>
<gene>
    <name evidence="7" type="ORF">HDF14_003400</name>
</gene>
<dbReference type="Pfam" id="PF08281">
    <property type="entry name" value="Sigma70_r4_2"/>
    <property type="match status" value="1"/>
</dbReference>
<name>A0A9X0QG35_9BACT</name>
<dbReference type="InterPro" id="IPR039425">
    <property type="entry name" value="RNA_pol_sigma-70-like"/>
</dbReference>
<keyword evidence="4" id="KW-0804">Transcription</keyword>
<dbReference type="GO" id="GO:0003677">
    <property type="term" value="F:DNA binding"/>
    <property type="evidence" value="ECO:0007669"/>
    <property type="project" value="InterPro"/>
</dbReference>
<evidence type="ECO:0000313" key="7">
    <source>
        <dbReference type="EMBL" id="MBB5329778.1"/>
    </source>
</evidence>
<dbReference type="InterPro" id="IPR013325">
    <property type="entry name" value="RNA_pol_sigma_r2"/>
</dbReference>
<dbReference type="EMBL" id="JACHEB010000007">
    <property type="protein sequence ID" value="MBB5329778.1"/>
    <property type="molecule type" value="Genomic_DNA"/>
</dbReference>
<dbReference type="GO" id="GO:0006352">
    <property type="term" value="P:DNA-templated transcription initiation"/>
    <property type="evidence" value="ECO:0007669"/>
    <property type="project" value="InterPro"/>
</dbReference>
<dbReference type="PANTHER" id="PTHR43133:SF25">
    <property type="entry name" value="RNA POLYMERASE SIGMA FACTOR RFAY-RELATED"/>
    <property type="match status" value="1"/>
</dbReference>
<dbReference type="Pfam" id="PF04542">
    <property type="entry name" value="Sigma70_r2"/>
    <property type="match status" value="1"/>
</dbReference>
<keyword evidence="3" id="KW-0731">Sigma factor</keyword>
<comment type="caution">
    <text evidence="7">The sequence shown here is derived from an EMBL/GenBank/DDBJ whole genome shotgun (WGS) entry which is preliminary data.</text>
</comment>
<dbReference type="Gene3D" id="1.10.1740.10">
    <property type="match status" value="1"/>
</dbReference>
<evidence type="ECO:0000259" key="5">
    <source>
        <dbReference type="Pfam" id="PF04542"/>
    </source>
</evidence>
<proteinExistence type="inferred from homology"/>
<evidence type="ECO:0000259" key="6">
    <source>
        <dbReference type="Pfam" id="PF08281"/>
    </source>
</evidence>
<dbReference type="PANTHER" id="PTHR43133">
    <property type="entry name" value="RNA POLYMERASE ECF-TYPE SIGMA FACTO"/>
    <property type="match status" value="1"/>
</dbReference>
<dbReference type="InterPro" id="IPR007627">
    <property type="entry name" value="RNA_pol_sigma70_r2"/>
</dbReference>
<dbReference type="InterPro" id="IPR013249">
    <property type="entry name" value="RNA_pol_sigma70_r4_t2"/>
</dbReference>
<reference evidence="7 8" key="1">
    <citation type="submission" date="2020-08" db="EMBL/GenBank/DDBJ databases">
        <title>Genomic Encyclopedia of Type Strains, Phase IV (KMG-V): Genome sequencing to study the core and pangenomes of soil and plant-associated prokaryotes.</title>
        <authorList>
            <person name="Whitman W."/>
        </authorList>
    </citation>
    <scope>NUCLEOTIDE SEQUENCE [LARGE SCALE GENOMIC DNA]</scope>
    <source>
        <strain evidence="7 8">X5P2</strain>
    </source>
</reference>
<keyword evidence="2" id="KW-0805">Transcription regulation</keyword>
<dbReference type="InterPro" id="IPR014284">
    <property type="entry name" value="RNA_pol_sigma-70_dom"/>
</dbReference>
<dbReference type="InterPro" id="IPR013324">
    <property type="entry name" value="RNA_pol_sigma_r3/r4-like"/>
</dbReference>
<dbReference type="InterPro" id="IPR036388">
    <property type="entry name" value="WH-like_DNA-bd_sf"/>
</dbReference>
<dbReference type="GO" id="GO:0016987">
    <property type="term" value="F:sigma factor activity"/>
    <property type="evidence" value="ECO:0007669"/>
    <property type="project" value="UniProtKB-KW"/>
</dbReference>
<organism evidence="7 8">
    <name type="scientific">Tunturiibacter gelidiferens</name>
    <dbReference type="NCBI Taxonomy" id="3069689"/>
    <lineage>
        <taxon>Bacteria</taxon>
        <taxon>Pseudomonadati</taxon>
        <taxon>Acidobacteriota</taxon>
        <taxon>Terriglobia</taxon>
        <taxon>Terriglobales</taxon>
        <taxon>Acidobacteriaceae</taxon>
        <taxon>Tunturiibacter</taxon>
    </lineage>
</organism>